<dbReference type="RefSeq" id="WP_103993193.1">
    <property type="nucleotide sequence ID" value="NZ_CP031312.1"/>
</dbReference>
<dbReference type="EMBL" id="FNVN01000009">
    <property type="protein sequence ID" value="SEG75367.1"/>
    <property type="molecule type" value="Genomic_DNA"/>
</dbReference>
<dbReference type="Proteomes" id="UP000236740">
    <property type="component" value="Unassembled WGS sequence"/>
</dbReference>
<dbReference type="PANTHER" id="PTHR30047">
    <property type="entry name" value="HIGH-AFFINITY CHOLINE TRANSPORT PROTEIN-RELATED"/>
    <property type="match status" value="1"/>
</dbReference>
<dbReference type="GeneID" id="39859435"/>
<keyword evidence="10" id="KW-1185">Reference proteome</keyword>
<evidence type="ECO:0000256" key="7">
    <source>
        <dbReference type="SAM" id="Phobius"/>
    </source>
</evidence>
<evidence type="ECO:0000256" key="4">
    <source>
        <dbReference type="ARBA" id="ARBA00022692"/>
    </source>
</evidence>
<feature type="transmembrane region" description="Helical" evidence="7">
    <location>
        <begin position="241"/>
        <end position="261"/>
    </location>
</feature>
<dbReference type="InterPro" id="IPR018093">
    <property type="entry name" value="BCCT_CS"/>
</dbReference>
<gene>
    <name evidence="8" type="ORF">DV707_15050</name>
    <name evidence="9" type="ORF">SAMN04488133_3657</name>
</gene>
<protein>
    <submittedName>
        <fullName evidence="8">BCCT family transporter</fullName>
    </submittedName>
    <submittedName>
        <fullName evidence="9">Glycine betaine transporter</fullName>
    </submittedName>
</protein>
<feature type="transmembrane region" description="Helical" evidence="7">
    <location>
        <begin position="95"/>
        <end position="116"/>
    </location>
</feature>
<feature type="transmembrane region" description="Helical" evidence="7">
    <location>
        <begin position="482"/>
        <end position="502"/>
    </location>
</feature>
<keyword evidence="5 7" id="KW-1133">Transmembrane helix</keyword>
<dbReference type="Pfam" id="PF02028">
    <property type="entry name" value="BCCT"/>
    <property type="match status" value="1"/>
</dbReference>
<feature type="transmembrane region" description="Helical" evidence="7">
    <location>
        <begin position="20"/>
        <end position="39"/>
    </location>
</feature>
<feature type="transmembrane region" description="Helical" evidence="7">
    <location>
        <begin position="201"/>
        <end position="221"/>
    </location>
</feature>
<sequence length="531" mass="56928">MTDDTVRTSLKQFVDELDQVIFGIGITVTALAVLGFVFWEEAATTLTSSINTFLWTELSWAYLLIMFCAVVFVLFLILGPWGSIKLGKEDDEPEFGYLTYFVMLYSAGTAAGVVFWGPAEAIFHYQTPSPFFDVAAGSSQAAVGAIQYSYFHWGLSAWSAYMVIAIPIAYLAYRYDAPLRVSTLIAPLVGLDNLDNVWAKLIDVVAVFATIGGVATTLGLVGSQFLVGLDYVTGIQLGDAGTVLMITGLTVAFTLSVSAGIKKGILRISYFNMTLFSVLTVAAFVLGPTSYILLTGTQALGNYIDQFIAMSFYTSAGTDSGAWVGNWTIFFWAWWFSWAPFVGLFIARISRGRTIREVSIIGVFASTGITVPWYATMGGSAIFFQSTGVADILGTISQYGGDEAAAGYPLFDALPFGEVLMVMFLVLVTTFFVTSADSSTLALGMLTTGGEESPSLINRVIWGGIIGLLASVLMVAGGVNALQAAAIITGGPFGIVVLVSIYSMMKLFSSHFEAIDTSSTAVRRESIAQDD</sequence>
<dbReference type="KEGG" id="hlm:DV707_15050"/>
<feature type="transmembrane region" description="Helical" evidence="7">
    <location>
        <begin position="358"/>
        <end position="375"/>
    </location>
</feature>
<dbReference type="OrthoDB" id="141573at2157"/>
<feature type="transmembrane region" description="Helical" evidence="7">
    <location>
        <begin position="150"/>
        <end position="173"/>
    </location>
</feature>
<dbReference type="PROSITE" id="PS01303">
    <property type="entry name" value="BCCT"/>
    <property type="match status" value="1"/>
</dbReference>
<keyword evidence="6 7" id="KW-0472">Membrane</keyword>
<evidence type="ECO:0000313" key="10">
    <source>
        <dbReference type="Proteomes" id="UP000236740"/>
    </source>
</evidence>
<evidence type="ECO:0000256" key="5">
    <source>
        <dbReference type="ARBA" id="ARBA00022989"/>
    </source>
</evidence>
<feature type="transmembrane region" description="Helical" evidence="7">
    <location>
        <begin position="456"/>
        <end position="476"/>
    </location>
</feature>
<dbReference type="AlphaFoldDB" id="A0A1H6CRH7"/>
<dbReference type="Proteomes" id="UP000296733">
    <property type="component" value="Plasmid unnamed1"/>
</dbReference>
<dbReference type="NCBIfam" id="TIGR00842">
    <property type="entry name" value="bcct"/>
    <property type="match status" value="1"/>
</dbReference>
<evidence type="ECO:0000256" key="1">
    <source>
        <dbReference type="ARBA" id="ARBA00004651"/>
    </source>
</evidence>
<comment type="subcellular location">
    <subcellularLocation>
        <location evidence="1">Cell membrane</location>
        <topology evidence="1">Multi-pass membrane protein</topology>
    </subcellularLocation>
</comment>
<keyword evidence="3" id="KW-1003">Cell membrane</keyword>
<keyword evidence="8" id="KW-0614">Plasmid</keyword>
<dbReference type="GO" id="GO:0022857">
    <property type="term" value="F:transmembrane transporter activity"/>
    <property type="evidence" value="ECO:0007669"/>
    <property type="project" value="InterPro"/>
</dbReference>
<evidence type="ECO:0000256" key="6">
    <source>
        <dbReference type="ARBA" id="ARBA00023136"/>
    </source>
</evidence>
<evidence type="ECO:0000256" key="3">
    <source>
        <dbReference type="ARBA" id="ARBA00022475"/>
    </source>
</evidence>
<accession>A0A1H6CRH7</accession>
<name>A0A1H6CRH7_9EURY</name>
<evidence type="ECO:0000313" key="8">
    <source>
        <dbReference type="EMBL" id="QCC49074.1"/>
    </source>
</evidence>
<dbReference type="InterPro" id="IPR000060">
    <property type="entry name" value="BCCT_transptr"/>
</dbReference>
<proteinExistence type="predicted"/>
<feature type="transmembrane region" description="Helical" evidence="7">
    <location>
        <begin position="273"/>
        <end position="294"/>
    </location>
</feature>
<keyword evidence="2" id="KW-0813">Transport</keyword>
<feature type="transmembrane region" description="Helical" evidence="7">
    <location>
        <begin position="329"/>
        <end position="346"/>
    </location>
</feature>
<evidence type="ECO:0000313" key="9">
    <source>
        <dbReference type="EMBL" id="SEG75367.1"/>
    </source>
</evidence>
<evidence type="ECO:0000256" key="2">
    <source>
        <dbReference type="ARBA" id="ARBA00022448"/>
    </source>
</evidence>
<reference evidence="8 11" key="2">
    <citation type="journal article" date="2019" name="Nat. Commun.">
        <title>A new type of DNA phosphorothioation-based antiviral system in archaea.</title>
        <authorList>
            <person name="Xiong L."/>
            <person name="Liu S."/>
            <person name="Chen S."/>
            <person name="Xiao Y."/>
            <person name="Zhu B."/>
            <person name="Gao Y."/>
            <person name="Zhang Y."/>
            <person name="Chen B."/>
            <person name="Luo J."/>
            <person name="Deng Z."/>
            <person name="Chen X."/>
            <person name="Wang L."/>
            <person name="Chen S."/>
        </authorList>
    </citation>
    <scope>NUCLEOTIDE SEQUENCE [LARGE SCALE GENOMIC DNA]</scope>
    <source>
        <strain evidence="8 11">CGMCC 1.10331</strain>
        <plasmid evidence="8 11">unnamed1</plasmid>
    </source>
</reference>
<feature type="transmembrane region" description="Helical" evidence="7">
    <location>
        <begin position="59"/>
        <end position="83"/>
    </location>
</feature>
<feature type="transmembrane region" description="Helical" evidence="7">
    <location>
        <begin position="419"/>
        <end position="444"/>
    </location>
</feature>
<geneLocation type="plasmid" evidence="8">
    <name>unnamed1</name>
</geneLocation>
<keyword evidence="4 7" id="KW-0812">Transmembrane</keyword>
<evidence type="ECO:0000313" key="11">
    <source>
        <dbReference type="Proteomes" id="UP000296733"/>
    </source>
</evidence>
<dbReference type="GO" id="GO:0005886">
    <property type="term" value="C:plasma membrane"/>
    <property type="evidence" value="ECO:0007669"/>
    <property type="project" value="UniProtKB-SubCell"/>
</dbReference>
<reference evidence="9 10" key="1">
    <citation type="submission" date="2016-10" db="EMBL/GenBank/DDBJ databases">
        <authorList>
            <person name="de Groot N.N."/>
        </authorList>
    </citation>
    <scope>NUCLEOTIDE SEQUENCE [LARGE SCALE GENOMIC DNA]</scope>
    <source>
        <strain evidence="9 10">CGMCC 1.10331</strain>
    </source>
</reference>
<dbReference type="EMBL" id="CP031312">
    <property type="protein sequence ID" value="QCC49074.1"/>
    <property type="molecule type" value="Genomic_DNA"/>
</dbReference>
<organism evidence="9 10">
    <name type="scientific">Halobellus limi</name>
    <dbReference type="NCBI Taxonomy" id="699433"/>
    <lineage>
        <taxon>Archaea</taxon>
        <taxon>Methanobacteriati</taxon>
        <taxon>Methanobacteriota</taxon>
        <taxon>Stenosarchaea group</taxon>
        <taxon>Halobacteria</taxon>
        <taxon>Halobacteriales</taxon>
        <taxon>Haloferacaceae</taxon>
        <taxon>Halobellus</taxon>
    </lineage>
</organism>
<dbReference type="PANTHER" id="PTHR30047:SF7">
    <property type="entry name" value="HIGH-AFFINITY CHOLINE TRANSPORT PROTEIN"/>
    <property type="match status" value="1"/>
</dbReference>